<sequence>MRFSEVQLGDLGGCYPVDSEWATSGTVVGTPLWTSPEILMEQPWNTAADIWSFGTLLINLIYGGNFNILRPKGYKRDHEEYIYRVVVEQFKYFGPFPASVAEIFDPDTVESIISIMKGNPQETLTPFVRITEREVTKKNNVFISKMMKMDWRDRPTAKEILEDEWWNDDTV</sequence>
<feature type="transmembrane region" description="Helical" evidence="4">
    <location>
        <begin position="50"/>
        <end position="69"/>
    </location>
</feature>
<evidence type="ECO:0000313" key="6">
    <source>
        <dbReference type="EMBL" id="KAF3001487.1"/>
    </source>
</evidence>
<dbReference type="EMBL" id="SWKU01000013">
    <property type="protein sequence ID" value="KAF3001487.1"/>
    <property type="molecule type" value="Genomic_DNA"/>
</dbReference>
<name>A0A9P4WBJ0_CURKU</name>
<comment type="similarity">
    <text evidence="1">Belongs to the protein kinase superfamily. STE Ser/Thr protein kinase family. STE20 subfamily.</text>
</comment>
<evidence type="ECO:0000256" key="1">
    <source>
        <dbReference type="ARBA" id="ARBA00008874"/>
    </source>
</evidence>
<reference evidence="6" key="1">
    <citation type="submission" date="2019-04" db="EMBL/GenBank/DDBJ databases">
        <title>Sequencing of skin fungus with MAO and IRED activity.</title>
        <authorList>
            <person name="Marsaioli A.J."/>
            <person name="Bonatto J.M.C."/>
            <person name="Reis Junior O."/>
        </authorList>
    </citation>
    <scope>NUCLEOTIDE SEQUENCE</scope>
    <source>
        <strain evidence="6">30M1</strain>
    </source>
</reference>
<dbReference type="InterPro" id="IPR051931">
    <property type="entry name" value="PAK3-like"/>
</dbReference>
<keyword evidence="3" id="KW-0067">ATP-binding</keyword>
<evidence type="ECO:0000259" key="5">
    <source>
        <dbReference type="PROSITE" id="PS50011"/>
    </source>
</evidence>
<dbReference type="AlphaFoldDB" id="A0A9P4WBJ0"/>
<dbReference type="Gene3D" id="1.10.510.10">
    <property type="entry name" value="Transferase(Phosphotransferase) domain 1"/>
    <property type="match status" value="1"/>
</dbReference>
<dbReference type="InterPro" id="IPR000719">
    <property type="entry name" value="Prot_kinase_dom"/>
</dbReference>
<evidence type="ECO:0000256" key="4">
    <source>
        <dbReference type="SAM" id="Phobius"/>
    </source>
</evidence>
<dbReference type="SUPFAM" id="SSF56112">
    <property type="entry name" value="Protein kinase-like (PK-like)"/>
    <property type="match status" value="1"/>
</dbReference>
<comment type="caution">
    <text evidence="6">The sequence shown here is derived from an EMBL/GenBank/DDBJ whole genome shotgun (WGS) entry which is preliminary data.</text>
</comment>
<gene>
    <name evidence="6" type="ORF">E8E13_008727</name>
</gene>
<keyword evidence="7" id="KW-1185">Reference proteome</keyword>
<evidence type="ECO:0000256" key="3">
    <source>
        <dbReference type="ARBA" id="ARBA00022840"/>
    </source>
</evidence>
<keyword evidence="4" id="KW-1133">Transmembrane helix</keyword>
<keyword evidence="2" id="KW-0547">Nucleotide-binding</keyword>
<accession>A0A9P4WBJ0</accession>
<dbReference type="Pfam" id="PF00069">
    <property type="entry name" value="Pkinase"/>
    <property type="match status" value="1"/>
</dbReference>
<dbReference type="PROSITE" id="PS50011">
    <property type="entry name" value="PROTEIN_KINASE_DOM"/>
    <property type="match status" value="1"/>
</dbReference>
<dbReference type="Proteomes" id="UP000801428">
    <property type="component" value="Unassembled WGS sequence"/>
</dbReference>
<dbReference type="PANTHER" id="PTHR45832:SF22">
    <property type="entry name" value="SERINE_THREONINE-PROTEIN KINASE SAMKA-RELATED"/>
    <property type="match status" value="1"/>
</dbReference>
<protein>
    <recommendedName>
        <fullName evidence="5">Protein kinase domain-containing protein</fullName>
    </recommendedName>
</protein>
<keyword evidence="4" id="KW-0812">Transmembrane</keyword>
<keyword evidence="4" id="KW-0472">Membrane</keyword>
<evidence type="ECO:0000256" key="2">
    <source>
        <dbReference type="ARBA" id="ARBA00022741"/>
    </source>
</evidence>
<organism evidence="6 7">
    <name type="scientific">Curvularia kusanoi</name>
    <name type="common">Cochliobolus kusanoi</name>
    <dbReference type="NCBI Taxonomy" id="90978"/>
    <lineage>
        <taxon>Eukaryota</taxon>
        <taxon>Fungi</taxon>
        <taxon>Dikarya</taxon>
        <taxon>Ascomycota</taxon>
        <taxon>Pezizomycotina</taxon>
        <taxon>Dothideomycetes</taxon>
        <taxon>Pleosporomycetidae</taxon>
        <taxon>Pleosporales</taxon>
        <taxon>Pleosporineae</taxon>
        <taxon>Pleosporaceae</taxon>
        <taxon>Curvularia</taxon>
    </lineage>
</organism>
<dbReference type="InterPro" id="IPR011009">
    <property type="entry name" value="Kinase-like_dom_sf"/>
</dbReference>
<proteinExistence type="inferred from homology"/>
<evidence type="ECO:0000313" key="7">
    <source>
        <dbReference type="Proteomes" id="UP000801428"/>
    </source>
</evidence>
<feature type="domain" description="Protein kinase" evidence="5">
    <location>
        <begin position="1"/>
        <end position="166"/>
    </location>
</feature>
<dbReference type="PANTHER" id="PTHR45832">
    <property type="entry name" value="SERINE/THREONINE-PROTEIN KINASE SAMKA-RELATED-RELATED"/>
    <property type="match status" value="1"/>
</dbReference>
<dbReference type="GO" id="GO:0005524">
    <property type="term" value="F:ATP binding"/>
    <property type="evidence" value="ECO:0007669"/>
    <property type="project" value="UniProtKB-KW"/>
</dbReference>
<dbReference type="OrthoDB" id="5979581at2759"/>
<dbReference type="GO" id="GO:0004672">
    <property type="term" value="F:protein kinase activity"/>
    <property type="evidence" value="ECO:0007669"/>
    <property type="project" value="InterPro"/>
</dbReference>